<dbReference type="InterPro" id="IPR029063">
    <property type="entry name" value="SAM-dependent_MTases_sf"/>
</dbReference>
<feature type="domain" description="Methyltransferase" evidence="5">
    <location>
        <begin position="358"/>
        <end position="450"/>
    </location>
</feature>
<dbReference type="Pfam" id="PF07992">
    <property type="entry name" value="Pyr_redox_2"/>
    <property type="match status" value="1"/>
</dbReference>
<evidence type="ECO:0000256" key="1">
    <source>
        <dbReference type="ARBA" id="ARBA00022630"/>
    </source>
</evidence>
<name>A0ABY7K317_9ACTN</name>
<dbReference type="Proteomes" id="UP001164693">
    <property type="component" value="Chromosome"/>
</dbReference>
<dbReference type="Gene3D" id="3.50.50.60">
    <property type="entry name" value="FAD/NAD(P)-binding domain"/>
    <property type="match status" value="2"/>
</dbReference>
<keyword evidence="2" id="KW-0560">Oxidoreductase</keyword>
<evidence type="ECO:0000259" key="5">
    <source>
        <dbReference type="Pfam" id="PF13649"/>
    </source>
</evidence>
<protein>
    <submittedName>
        <fullName evidence="6">NAD(P)/FAD-dependent oxidoreductase</fullName>
    </submittedName>
</protein>
<dbReference type="Pfam" id="PF13649">
    <property type="entry name" value="Methyltransf_25"/>
    <property type="match status" value="1"/>
</dbReference>
<evidence type="ECO:0000256" key="3">
    <source>
        <dbReference type="ARBA" id="ARBA00048132"/>
    </source>
</evidence>
<proteinExistence type="predicted"/>
<reference evidence="6" key="1">
    <citation type="submission" date="2022-05" db="EMBL/GenBank/DDBJ databases">
        <title>Jatrophihabitans sp. SB3-54 whole genome sequence.</title>
        <authorList>
            <person name="Suh M.K."/>
            <person name="Eom M.K."/>
            <person name="Kim J.S."/>
            <person name="Kim H.S."/>
            <person name="Do H.E."/>
            <person name="Shin Y.K."/>
            <person name="Lee J.-S."/>
        </authorList>
    </citation>
    <scope>NUCLEOTIDE SEQUENCE</scope>
    <source>
        <strain evidence="6">SB3-54</strain>
    </source>
</reference>
<evidence type="ECO:0000259" key="4">
    <source>
        <dbReference type="Pfam" id="PF07992"/>
    </source>
</evidence>
<sequence length="526" mass="55715">MSDRHDRPVRRHCDVCVIGGSAAGLAAALQLGRQRRSVIVVDAGEPRNAPAALMHSFLGRDGTAPGELIDAGREEVRSYGGEVLTGRASDVRRLDDGRFEVRLEGGHAVIARRVLAATGLVDELPRIVGLAEHWGRDVIHCPFCHGYEVRDRRIVLLAVHAGGLHPAALFRQLTHRFTVVVQPDAGVDDADVAALRASDVDVVEGTVRRVVEDAAGHVAGVELADGTVIDADVIAIGPRFTARVDAFASLGLRPVAHPSGAGDRIETDAAGQTSVQGVYAAGNVADPANQVLQAAAEGSRIGSMIGFSLAEEDMRVAARPSANALDWDDRYRDEPLWSGNPNGSLVNEINGLCPGTALDVGAGEGGDAIWLAAQGWTVTASDVSQRALDRVAVGARQREVSVECLLANANDWQPYGGRAFGLVSAQYASIPRTPDGSGVHNLLAAVAPGGTLLVVSHDIEPMRQTVDPAHGRPFDPDAYVRVEDVAEVLRSSSGWTVDVYEKRERPPGAATTAHHVEDVVLRATRR</sequence>
<accession>A0ABY7K317</accession>
<dbReference type="RefSeq" id="WP_269444545.1">
    <property type="nucleotide sequence ID" value="NZ_CP097463.1"/>
</dbReference>
<dbReference type="PRINTS" id="PR00469">
    <property type="entry name" value="PNDRDTASEII"/>
</dbReference>
<evidence type="ECO:0000313" key="6">
    <source>
        <dbReference type="EMBL" id="WAX57997.1"/>
    </source>
</evidence>
<dbReference type="SUPFAM" id="SSF53335">
    <property type="entry name" value="S-adenosyl-L-methionine-dependent methyltransferases"/>
    <property type="match status" value="1"/>
</dbReference>
<dbReference type="SUPFAM" id="SSF51905">
    <property type="entry name" value="FAD/NAD(P)-binding domain"/>
    <property type="match status" value="1"/>
</dbReference>
<feature type="domain" description="FAD/NAD(P)-binding" evidence="4">
    <location>
        <begin position="14"/>
        <end position="297"/>
    </location>
</feature>
<comment type="catalytic activity">
    <reaction evidence="3">
        <text>[thioredoxin]-dithiol + NADP(+) = [thioredoxin]-disulfide + NADPH + H(+)</text>
        <dbReference type="Rhea" id="RHEA:20345"/>
        <dbReference type="Rhea" id="RHEA-COMP:10698"/>
        <dbReference type="Rhea" id="RHEA-COMP:10700"/>
        <dbReference type="ChEBI" id="CHEBI:15378"/>
        <dbReference type="ChEBI" id="CHEBI:29950"/>
        <dbReference type="ChEBI" id="CHEBI:50058"/>
        <dbReference type="ChEBI" id="CHEBI:57783"/>
        <dbReference type="ChEBI" id="CHEBI:58349"/>
        <dbReference type="EC" id="1.8.1.9"/>
    </reaction>
</comment>
<dbReference type="EMBL" id="CP097463">
    <property type="protein sequence ID" value="WAX57997.1"/>
    <property type="molecule type" value="Genomic_DNA"/>
</dbReference>
<gene>
    <name evidence="6" type="ORF">M6B22_04320</name>
</gene>
<dbReference type="CDD" id="cd02440">
    <property type="entry name" value="AdoMet_MTases"/>
    <property type="match status" value="1"/>
</dbReference>
<keyword evidence="7" id="KW-1185">Reference proteome</keyword>
<dbReference type="InterPro" id="IPR023753">
    <property type="entry name" value="FAD/NAD-binding_dom"/>
</dbReference>
<dbReference type="InterPro" id="IPR036188">
    <property type="entry name" value="FAD/NAD-bd_sf"/>
</dbReference>
<dbReference type="PRINTS" id="PR00368">
    <property type="entry name" value="FADPNR"/>
</dbReference>
<dbReference type="PANTHER" id="PTHR48105">
    <property type="entry name" value="THIOREDOXIN REDUCTASE 1-RELATED-RELATED"/>
    <property type="match status" value="1"/>
</dbReference>
<dbReference type="InterPro" id="IPR050097">
    <property type="entry name" value="Ferredoxin-NADP_redctase_2"/>
</dbReference>
<evidence type="ECO:0000256" key="2">
    <source>
        <dbReference type="ARBA" id="ARBA00023002"/>
    </source>
</evidence>
<dbReference type="InterPro" id="IPR041698">
    <property type="entry name" value="Methyltransf_25"/>
</dbReference>
<organism evidence="6 7">
    <name type="scientific">Jatrophihabitans cynanchi</name>
    <dbReference type="NCBI Taxonomy" id="2944128"/>
    <lineage>
        <taxon>Bacteria</taxon>
        <taxon>Bacillati</taxon>
        <taxon>Actinomycetota</taxon>
        <taxon>Actinomycetes</taxon>
        <taxon>Jatrophihabitantales</taxon>
        <taxon>Jatrophihabitantaceae</taxon>
        <taxon>Jatrophihabitans</taxon>
    </lineage>
</organism>
<keyword evidence="1" id="KW-0285">Flavoprotein</keyword>
<evidence type="ECO:0000313" key="7">
    <source>
        <dbReference type="Proteomes" id="UP001164693"/>
    </source>
</evidence>
<dbReference type="Gene3D" id="3.40.50.150">
    <property type="entry name" value="Vaccinia Virus protein VP39"/>
    <property type="match status" value="1"/>
</dbReference>